<evidence type="ECO:0000313" key="3">
    <source>
        <dbReference type="Proteomes" id="UP000314294"/>
    </source>
</evidence>
<protein>
    <recommendedName>
        <fullName evidence="4">Secreted protein</fullName>
    </recommendedName>
</protein>
<accession>A0A4Z2EJA2</accession>
<evidence type="ECO:0000256" key="1">
    <source>
        <dbReference type="SAM" id="SignalP"/>
    </source>
</evidence>
<proteinExistence type="predicted"/>
<name>A0A4Z2EJA2_9TELE</name>
<dbReference type="AlphaFoldDB" id="A0A4Z2EJA2"/>
<dbReference type="EMBL" id="SRLO01006323">
    <property type="protein sequence ID" value="TNN28879.1"/>
    <property type="molecule type" value="Genomic_DNA"/>
</dbReference>
<evidence type="ECO:0000313" key="2">
    <source>
        <dbReference type="EMBL" id="TNN28879.1"/>
    </source>
</evidence>
<reference evidence="2 3" key="1">
    <citation type="submission" date="2019-03" db="EMBL/GenBank/DDBJ databases">
        <title>First draft genome of Liparis tanakae, snailfish: a comprehensive survey of snailfish specific genes.</title>
        <authorList>
            <person name="Kim W."/>
            <person name="Song I."/>
            <person name="Jeong J.-H."/>
            <person name="Kim D."/>
            <person name="Kim S."/>
            <person name="Ryu S."/>
            <person name="Song J.Y."/>
            <person name="Lee S.K."/>
        </authorList>
    </citation>
    <scope>NUCLEOTIDE SEQUENCE [LARGE SCALE GENOMIC DNA]</scope>
    <source>
        <tissue evidence="2">Muscle</tissue>
    </source>
</reference>
<keyword evidence="3" id="KW-1185">Reference proteome</keyword>
<keyword evidence="1" id="KW-0732">Signal</keyword>
<sequence length="59" mass="6435">MNPTPLLSLCSPLLAVLRRSAAPPVHCNSTTHSQTLECSLVQMPALLKISGDLMLRFIF</sequence>
<feature type="chain" id="PRO_5021240823" description="Secreted protein" evidence="1">
    <location>
        <begin position="22"/>
        <end position="59"/>
    </location>
</feature>
<evidence type="ECO:0008006" key="4">
    <source>
        <dbReference type="Google" id="ProtNLM"/>
    </source>
</evidence>
<comment type="caution">
    <text evidence="2">The sequence shown here is derived from an EMBL/GenBank/DDBJ whole genome shotgun (WGS) entry which is preliminary data.</text>
</comment>
<organism evidence="2 3">
    <name type="scientific">Liparis tanakae</name>
    <name type="common">Tanaka's snailfish</name>
    <dbReference type="NCBI Taxonomy" id="230148"/>
    <lineage>
        <taxon>Eukaryota</taxon>
        <taxon>Metazoa</taxon>
        <taxon>Chordata</taxon>
        <taxon>Craniata</taxon>
        <taxon>Vertebrata</taxon>
        <taxon>Euteleostomi</taxon>
        <taxon>Actinopterygii</taxon>
        <taxon>Neopterygii</taxon>
        <taxon>Teleostei</taxon>
        <taxon>Neoteleostei</taxon>
        <taxon>Acanthomorphata</taxon>
        <taxon>Eupercaria</taxon>
        <taxon>Perciformes</taxon>
        <taxon>Cottioidei</taxon>
        <taxon>Cottales</taxon>
        <taxon>Liparidae</taxon>
        <taxon>Liparis</taxon>
    </lineage>
</organism>
<gene>
    <name evidence="2" type="ORF">EYF80_060973</name>
</gene>
<feature type="signal peptide" evidence="1">
    <location>
        <begin position="1"/>
        <end position="21"/>
    </location>
</feature>
<dbReference type="Proteomes" id="UP000314294">
    <property type="component" value="Unassembled WGS sequence"/>
</dbReference>